<dbReference type="VEuPathDB" id="FungiDB:P168DRAFT_242356"/>
<dbReference type="GeneID" id="36541323"/>
<dbReference type="PANTHER" id="PTHR43098">
    <property type="entry name" value="L-ORNITHINE N(5)-MONOOXYGENASE-RELATED"/>
    <property type="match status" value="1"/>
</dbReference>
<proteinExistence type="inferred from homology"/>
<keyword evidence="3" id="KW-0285">Flavoprotein</keyword>
<dbReference type="InterPro" id="IPR020946">
    <property type="entry name" value="Flavin_mOase-like"/>
</dbReference>
<comment type="similarity">
    <text evidence="2">Belongs to the FAD-binding monooxygenase family.</text>
</comment>
<dbReference type="InterPro" id="IPR036188">
    <property type="entry name" value="FAD/NAD-bd_sf"/>
</dbReference>
<evidence type="ECO:0000256" key="2">
    <source>
        <dbReference type="ARBA" id="ARBA00010139"/>
    </source>
</evidence>
<keyword evidence="4" id="KW-0274">FAD</keyword>
<dbReference type="GO" id="GO:0004499">
    <property type="term" value="F:N,N-dimethylaniline monooxygenase activity"/>
    <property type="evidence" value="ECO:0007669"/>
    <property type="project" value="InterPro"/>
</dbReference>
<dbReference type="OrthoDB" id="66881at2759"/>
<comment type="cofactor">
    <cofactor evidence="1">
        <name>FAD</name>
        <dbReference type="ChEBI" id="CHEBI:57692"/>
    </cofactor>
</comment>
<evidence type="ECO:0000256" key="4">
    <source>
        <dbReference type="ARBA" id="ARBA00022827"/>
    </source>
</evidence>
<dbReference type="EMBL" id="MSFM01000012">
    <property type="protein sequence ID" value="PKY01099.1"/>
    <property type="molecule type" value="Genomic_DNA"/>
</dbReference>
<dbReference type="SUPFAM" id="SSF51905">
    <property type="entry name" value="FAD/NAD(P)-binding domain"/>
    <property type="match status" value="2"/>
</dbReference>
<dbReference type="InterPro" id="IPR050775">
    <property type="entry name" value="FAD-binding_Monooxygenases"/>
</dbReference>
<keyword evidence="6" id="KW-0560">Oxidoreductase</keyword>
<evidence type="ECO:0000256" key="5">
    <source>
        <dbReference type="ARBA" id="ARBA00022857"/>
    </source>
</evidence>
<dbReference type="GO" id="GO:0050660">
    <property type="term" value="F:flavin adenine dinucleotide binding"/>
    <property type="evidence" value="ECO:0007669"/>
    <property type="project" value="InterPro"/>
</dbReference>
<gene>
    <name evidence="8" type="ORF">P168DRAFT_242356</name>
</gene>
<evidence type="ECO:0000256" key="6">
    <source>
        <dbReference type="ARBA" id="ARBA00023002"/>
    </source>
</evidence>
<evidence type="ECO:0000313" key="9">
    <source>
        <dbReference type="Proteomes" id="UP000234254"/>
    </source>
</evidence>
<evidence type="ECO:0000313" key="8">
    <source>
        <dbReference type="EMBL" id="PKY01099.1"/>
    </source>
</evidence>
<protein>
    <submittedName>
        <fullName evidence="8">Dimethylaniline monooxygenase</fullName>
    </submittedName>
</protein>
<dbReference type="Proteomes" id="UP000234254">
    <property type="component" value="Unassembled WGS sequence"/>
</dbReference>
<organism evidence="8 9">
    <name type="scientific">Aspergillus campestris (strain IBT 28561)</name>
    <dbReference type="NCBI Taxonomy" id="1392248"/>
    <lineage>
        <taxon>Eukaryota</taxon>
        <taxon>Fungi</taxon>
        <taxon>Dikarya</taxon>
        <taxon>Ascomycota</taxon>
        <taxon>Pezizomycotina</taxon>
        <taxon>Eurotiomycetes</taxon>
        <taxon>Eurotiomycetidae</taxon>
        <taxon>Eurotiales</taxon>
        <taxon>Aspergillaceae</taxon>
        <taxon>Aspergillus</taxon>
        <taxon>Aspergillus subgen. Circumdati</taxon>
    </lineage>
</organism>
<evidence type="ECO:0000256" key="7">
    <source>
        <dbReference type="ARBA" id="ARBA00023033"/>
    </source>
</evidence>
<comment type="caution">
    <text evidence="8">The sequence shown here is derived from an EMBL/GenBank/DDBJ whole genome shotgun (WGS) entry which is preliminary data.</text>
</comment>
<reference evidence="8" key="1">
    <citation type="submission" date="2016-12" db="EMBL/GenBank/DDBJ databases">
        <title>The genomes of Aspergillus section Nigri reveals drivers in fungal speciation.</title>
        <authorList>
            <consortium name="DOE Joint Genome Institute"/>
            <person name="Vesth T.C."/>
            <person name="Nybo J."/>
            <person name="Theobald S."/>
            <person name="Brandl J."/>
            <person name="Frisvad J.C."/>
            <person name="Nielsen K.F."/>
            <person name="Lyhne E.K."/>
            <person name="Kogle M.E."/>
            <person name="Kuo A."/>
            <person name="Riley R."/>
            <person name="Clum A."/>
            <person name="Nolan M."/>
            <person name="Lipzen A."/>
            <person name="Salamov A."/>
            <person name="Henrissat B."/>
            <person name="Wiebenga A."/>
            <person name="De vries R.P."/>
            <person name="Grigoriev I.V."/>
            <person name="Mortensen U.H."/>
            <person name="Andersen M.R."/>
            <person name="Baker S.E."/>
        </authorList>
    </citation>
    <scope>NUCLEOTIDE SEQUENCE</scope>
    <source>
        <strain evidence="8">IBT 28561</strain>
    </source>
</reference>
<dbReference type="Pfam" id="PF00743">
    <property type="entry name" value="FMO-like"/>
    <property type="match status" value="1"/>
</dbReference>
<dbReference type="RefSeq" id="XP_024689693.1">
    <property type="nucleotide sequence ID" value="XM_024833799.1"/>
</dbReference>
<evidence type="ECO:0000256" key="1">
    <source>
        <dbReference type="ARBA" id="ARBA00001974"/>
    </source>
</evidence>
<sequence length="554" mass="62020">MTIAEGASSGGTASANPEHGSRLELDALVVGGGFSGCYMLHKLRDELNLNAKLFEAGTALGGTWHRNRYPGARVDIAVPGYEYSMEQIWNDWKWTEKYPGQAELQAYFNHVDKTLSLSKDCYFSTEVCDARFDTESATWTVSTKDGKCARAKYLIVAVGFAAKQHVPDWKGLDTFAGDIYYSANWPTEQVDVRGKRVAVIGTGSTGIQIIQEWAKDAAETTVFQRTPNTALPMCQSLLPPGLQEDRASRLQIFEDNKTTNSGLEIWPIPQNTMDVSPEERLATYERLYGGGGLWFWNTNYQDLLVDPVANREAYDFWAKKTRARINDPRARDLLAPLEPLHPWGVKRPSLEQNYYELFNKPNVRLVSTRESPIVEIRPNGIVAEDGQLYEVDMIAVATGFDTVTGGIKDVGIKDKYGFDVADQWNKQGVRTHLGMMVGGCPNLFMPYSAQSPSVFTNGPTSIEFQVRWIADVIRKMRELGVRAVDVSKESEQAWKKEVTEIANMTLLPKAKSWYMGANIPGKPVEPLFYLGGMLLYRERCLETSRGELDGLVKM</sequence>
<dbReference type="AlphaFoldDB" id="A0A2I1CU12"/>
<keyword evidence="7 8" id="KW-0503">Monooxygenase</keyword>
<keyword evidence="5" id="KW-0521">NADP</keyword>
<accession>A0A2I1CU12</accession>
<dbReference type="PANTHER" id="PTHR43098:SF3">
    <property type="entry name" value="L-ORNITHINE N(5)-MONOOXYGENASE-RELATED"/>
    <property type="match status" value="1"/>
</dbReference>
<dbReference type="Gene3D" id="3.50.50.60">
    <property type="entry name" value="FAD/NAD(P)-binding domain"/>
    <property type="match status" value="3"/>
</dbReference>
<name>A0A2I1CU12_ASPC2</name>
<evidence type="ECO:0000256" key="3">
    <source>
        <dbReference type="ARBA" id="ARBA00022630"/>
    </source>
</evidence>
<keyword evidence="9" id="KW-1185">Reference proteome</keyword>
<dbReference type="GO" id="GO:0050661">
    <property type="term" value="F:NADP binding"/>
    <property type="evidence" value="ECO:0007669"/>
    <property type="project" value="InterPro"/>
</dbReference>